<dbReference type="GO" id="GO:0005829">
    <property type="term" value="C:cytosol"/>
    <property type="evidence" value="ECO:0007669"/>
    <property type="project" value="TreeGrafter"/>
</dbReference>
<dbReference type="InterPro" id="IPR015422">
    <property type="entry name" value="PyrdxlP-dep_Trfase_small"/>
</dbReference>
<dbReference type="AlphaFoldDB" id="A0A1D8A2R9"/>
<reference evidence="8" key="1">
    <citation type="journal article" date="2017" name="J. Biotechnol.">
        <title>Complete genome sequence of Novosphingobium resinovorum SA1, a versatile xenobiotic-degrading bacterium capable of utilizing sulfanilic acid.</title>
        <authorList>
            <person name="Hegedus B."/>
            <person name="Kos P.B."/>
            <person name="Balint B."/>
            <person name="Maroti G."/>
            <person name="Gan H.M."/>
            <person name="Perei K."/>
            <person name="Rakhely G."/>
        </authorList>
    </citation>
    <scope>NUCLEOTIDE SEQUENCE [LARGE SCALE GENOMIC DNA]</scope>
    <source>
        <strain evidence="8">SA1</strain>
    </source>
</reference>
<dbReference type="SUPFAM" id="SSF53383">
    <property type="entry name" value="PLP-dependent transferases"/>
    <property type="match status" value="1"/>
</dbReference>
<evidence type="ECO:0008006" key="9">
    <source>
        <dbReference type="Google" id="ProtNLM"/>
    </source>
</evidence>
<dbReference type="EMBL" id="CP017075">
    <property type="protein sequence ID" value="AOR76431.1"/>
    <property type="molecule type" value="Genomic_DNA"/>
</dbReference>
<dbReference type="Proteomes" id="UP000094626">
    <property type="component" value="Chromosome"/>
</dbReference>
<dbReference type="PROSITE" id="PS00600">
    <property type="entry name" value="AA_TRANSFER_CLASS_3"/>
    <property type="match status" value="1"/>
</dbReference>
<keyword evidence="4" id="KW-0808">Transferase</keyword>
<dbReference type="PANTHER" id="PTHR43094:SF1">
    <property type="entry name" value="AMINOTRANSFERASE CLASS-III"/>
    <property type="match status" value="1"/>
</dbReference>
<evidence type="ECO:0000256" key="4">
    <source>
        <dbReference type="ARBA" id="ARBA00022679"/>
    </source>
</evidence>
<evidence type="ECO:0000256" key="5">
    <source>
        <dbReference type="ARBA" id="ARBA00022898"/>
    </source>
</evidence>
<evidence type="ECO:0000313" key="8">
    <source>
        <dbReference type="Proteomes" id="UP000094626"/>
    </source>
</evidence>
<dbReference type="PIRSF" id="PIRSF000521">
    <property type="entry name" value="Transaminase_4ab_Lys_Orn"/>
    <property type="match status" value="1"/>
</dbReference>
<dbReference type="Gene3D" id="3.90.1150.10">
    <property type="entry name" value="Aspartate Aminotransferase, domain 1"/>
    <property type="match status" value="1"/>
</dbReference>
<evidence type="ECO:0000256" key="6">
    <source>
        <dbReference type="RuleBase" id="RU003560"/>
    </source>
</evidence>
<evidence type="ECO:0000313" key="7">
    <source>
        <dbReference type="EMBL" id="AOR76431.1"/>
    </source>
</evidence>
<dbReference type="RefSeq" id="WP_069707886.1">
    <property type="nucleotide sequence ID" value="NZ_CP017075.1"/>
</dbReference>
<accession>A0A1D8A2R9</accession>
<name>A0A1D8A2R9_9SPHN</name>
<keyword evidence="5 6" id="KW-0663">Pyridoxal phosphate</keyword>
<dbReference type="InterPro" id="IPR015421">
    <property type="entry name" value="PyrdxlP-dep_Trfase_major"/>
</dbReference>
<dbReference type="InterPro" id="IPR015424">
    <property type="entry name" value="PyrdxlP-dep_Trfase"/>
</dbReference>
<dbReference type="OrthoDB" id="9801834at2"/>
<dbReference type="Gene3D" id="3.40.640.10">
    <property type="entry name" value="Type I PLP-dependent aspartate aminotransferase-like (Major domain)"/>
    <property type="match status" value="1"/>
</dbReference>
<dbReference type="FunFam" id="3.40.640.10:FF:000014">
    <property type="entry name" value="Adenosylmethionine-8-amino-7-oxononanoate aminotransferase, probable"/>
    <property type="match status" value="1"/>
</dbReference>
<sequence length="469" mass="50125">MASPAQPISNRSLLEMDRDHLIHPVTSFRAHESRGATILQSGDGMWLTDIDGNRVLDAFAGLWCVNVGYGQESIVEAAVEQMRRLPYATGYFHFGSEPAIRLAEKLVSLTPEGLNHVFFTLGGSDAVDSAIRYITHYWNAVGQPSRKQFIALERGYHGSSTTGSGLTALANFHRNFDVPLKWQHHIPSPYGYRSDAADDAELIAQSVGHLKTKVAQLGNENVAAFFCEPIQGSGGVVVPPKGWLKAMRDCCTDLGILFVADEVITGFGRTGPLFACEAEGVSPDLMTLAKGLTAGYAPMGALMMSDKVYHGIADGASPDLAIGHGLTYSGHPVSAAIGLEVLRLYLDGGILANGQSVSAKFETGLAALSDHPLVGDTRGRGMLGAIELVADKASKARFAPELKLADRLFAAGYGNGVIFRAFADNIIGLAPALCCSDDEMEMIFARIRKTLDGLLEESDIRKAIGSQQG</sequence>
<dbReference type="Pfam" id="PF00202">
    <property type="entry name" value="Aminotran_3"/>
    <property type="match status" value="1"/>
</dbReference>
<dbReference type="GO" id="GO:0030170">
    <property type="term" value="F:pyridoxal phosphate binding"/>
    <property type="evidence" value="ECO:0007669"/>
    <property type="project" value="InterPro"/>
</dbReference>
<comment type="cofactor">
    <cofactor evidence="1">
        <name>pyridoxal 5'-phosphate</name>
        <dbReference type="ChEBI" id="CHEBI:597326"/>
    </cofactor>
</comment>
<dbReference type="GO" id="GO:0008483">
    <property type="term" value="F:transaminase activity"/>
    <property type="evidence" value="ECO:0007669"/>
    <property type="project" value="UniProtKB-KW"/>
</dbReference>
<gene>
    <name evidence="7" type="ORF">BES08_06445</name>
</gene>
<evidence type="ECO:0000256" key="3">
    <source>
        <dbReference type="ARBA" id="ARBA00022576"/>
    </source>
</evidence>
<keyword evidence="3" id="KW-0032">Aminotransferase</keyword>
<evidence type="ECO:0000256" key="2">
    <source>
        <dbReference type="ARBA" id="ARBA00008954"/>
    </source>
</evidence>
<dbReference type="KEGG" id="nre:BES08_06445"/>
<protein>
    <recommendedName>
        <fullName evidence="9">Aminotransferase</fullName>
    </recommendedName>
</protein>
<keyword evidence="8" id="KW-1185">Reference proteome</keyword>
<dbReference type="CDD" id="cd00610">
    <property type="entry name" value="OAT_like"/>
    <property type="match status" value="1"/>
</dbReference>
<proteinExistence type="inferred from homology"/>
<dbReference type="InterPro" id="IPR049704">
    <property type="entry name" value="Aminotrans_3_PPA_site"/>
</dbReference>
<dbReference type="PANTHER" id="PTHR43094">
    <property type="entry name" value="AMINOTRANSFERASE"/>
    <property type="match status" value="1"/>
</dbReference>
<evidence type="ECO:0000256" key="1">
    <source>
        <dbReference type="ARBA" id="ARBA00001933"/>
    </source>
</evidence>
<comment type="similarity">
    <text evidence="2 6">Belongs to the class-III pyridoxal-phosphate-dependent aminotransferase family.</text>
</comment>
<dbReference type="InterPro" id="IPR005814">
    <property type="entry name" value="Aminotrans_3"/>
</dbReference>
<organism evidence="7 8">
    <name type="scientific">Novosphingobium resinovorum</name>
    <dbReference type="NCBI Taxonomy" id="158500"/>
    <lineage>
        <taxon>Bacteria</taxon>
        <taxon>Pseudomonadati</taxon>
        <taxon>Pseudomonadota</taxon>
        <taxon>Alphaproteobacteria</taxon>
        <taxon>Sphingomonadales</taxon>
        <taxon>Sphingomonadaceae</taxon>
        <taxon>Novosphingobium</taxon>
    </lineage>
</organism>
<dbReference type="NCBIfam" id="NF004625">
    <property type="entry name" value="PRK05965.1"/>
    <property type="match status" value="1"/>
</dbReference>